<dbReference type="InterPro" id="IPR054246">
    <property type="entry name" value="DUF6973"/>
</dbReference>
<feature type="domain" description="DUF6973" evidence="2">
    <location>
        <begin position="20"/>
        <end position="139"/>
    </location>
</feature>
<keyword evidence="4" id="KW-1185">Reference proteome</keyword>
<name>A0A1H1N5I6_9FLAO</name>
<dbReference type="Pfam" id="PF22322">
    <property type="entry name" value="DUF6973"/>
    <property type="match status" value="1"/>
</dbReference>
<dbReference type="STRING" id="1250231.SAMN04488552_1592"/>
<evidence type="ECO:0000259" key="2">
    <source>
        <dbReference type="Pfam" id="PF22322"/>
    </source>
</evidence>
<dbReference type="EMBL" id="LT629745">
    <property type="protein sequence ID" value="SDR94262.1"/>
    <property type="molecule type" value="Genomic_DNA"/>
</dbReference>
<sequence>MLVERLKKLSFKNFFILGGVLILKPFLIVPTYKGTRKTISTCNECFGKKHHGDTRSNAFRHALWNYLICEQCFEITGSIEKATEWSKKITDLHEDLSPNLKLAKEMDLHNNKIGRDLFAENHVVQLDHVEELQKMTRNAVKISSSEDIKAAKTELVYIED</sequence>
<evidence type="ECO:0000313" key="3">
    <source>
        <dbReference type="EMBL" id="SDR94262.1"/>
    </source>
</evidence>
<dbReference type="Proteomes" id="UP000198858">
    <property type="component" value="Chromosome I"/>
</dbReference>
<feature type="transmembrane region" description="Helical" evidence="1">
    <location>
        <begin position="12"/>
        <end position="32"/>
    </location>
</feature>
<keyword evidence="1" id="KW-1133">Transmembrane helix</keyword>
<gene>
    <name evidence="3" type="ORF">SAMN04488552_1592</name>
</gene>
<evidence type="ECO:0000313" key="4">
    <source>
        <dbReference type="Proteomes" id="UP000198858"/>
    </source>
</evidence>
<dbReference type="AlphaFoldDB" id="A0A1H1N5I6"/>
<reference evidence="3 4" key="1">
    <citation type="submission" date="2016-10" db="EMBL/GenBank/DDBJ databases">
        <authorList>
            <person name="Varghese N."/>
            <person name="Submissions S."/>
        </authorList>
    </citation>
    <scope>NUCLEOTIDE SEQUENCE [LARGE SCALE GENOMIC DNA]</scope>
    <source>
        <strain evidence="3 4">Mar_2010_102</strain>
    </source>
</reference>
<evidence type="ECO:0000256" key="1">
    <source>
        <dbReference type="SAM" id="Phobius"/>
    </source>
</evidence>
<keyword evidence="1" id="KW-0472">Membrane</keyword>
<accession>A0A1H1N5I6</accession>
<dbReference type="RefSeq" id="WP_089661954.1">
    <property type="nucleotide sequence ID" value="NZ_LT629745.1"/>
</dbReference>
<organism evidence="3 4">
    <name type="scientific">Christiangramia echinicola</name>
    <dbReference type="NCBI Taxonomy" id="279359"/>
    <lineage>
        <taxon>Bacteria</taxon>
        <taxon>Pseudomonadati</taxon>
        <taxon>Bacteroidota</taxon>
        <taxon>Flavobacteriia</taxon>
        <taxon>Flavobacteriales</taxon>
        <taxon>Flavobacteriaceae</taxon>
        <taxon>Christiangramia</taxon>
    </lineage>
</organism>
<proteinExistence type="predicted"/>
<keyword evidence="1" id="KW-0812">Transmembrane</keyword>
<protein>
    <recommendedName>
        <fullName evidence="2">DUF6973 domain-containing protein</fullName>
    </recommendedName>
</protein>